<dbReference type="SUPFAM" id="SSF53137">
    <property type="entry name" value="Translational machinery components"/>
    <property type="match status" value="1"/>
</dbReference>
<comment type="function">
    <text evidence="7">This is one of the proteins that bind and probably mediate the attachment of the 5S RNA into the large ribosomal subunit, where it forms part of the central protuberance.</text>
</comment>
<dbReference type="GO" id="GO:0022625">
    <property type="term" value="C:cytosolic large ribosomal subunit"/>
    <property type="evidence" value="ECO:0007669"/>
    <property type="project" value="TreeGrafter"/>
</dbReference>
<dbReference type="FunFam" id="3.30.420.100:FF:000001">
    <property type="entry name" value="50S ribosomal protein L18"/>
    <property type="match status" value="1"/>
</dbReference>
<comment type="caution">
    <text evidence="9">The sequence shown here is derived from an EMBL/GenBank/DDBJ whole genome shotgun (WGS) entry which is preliminary data.</text>
</comment>
<evidence type="ECO:0000313" key="10">
    <source>
        <dbReference type="Proteomes" id="UP000449092"/>
    </source>
</evidence>
<keyword evidence="4 7" id="KW-0689">Ribosomal protein</keyword>
<evidence type="ECO:0000256" key="5">
    <source>
        <dbReference type="ARBA" id="ARBA00023274"/>
    </source>
</evidence>
<evidence type="ECO:0000256" key="4">
    <source>
        <dbReference type="ARBA" id="ARBA00022980"/>
    </source>
</evidence>
<dbReference type="HAMAP" id="MF_01337_B">
    <property type="entry name" value="Ribosomal_uL18_B"/>
    <property type="match status" value="1"/>
</dbReference>
<dbReference type="CDD" id="cd00432">
    <property type="entry name" value="Ribosomal_L18_L5e"/>
    <property type="match status" value="1"/>
</dbReference>
<dbReference type="GO" id="GO:0006412">
    <property type="term" value="P:translation"/>
    <property type="evidence" value="ECO:0007669"/>
    <property type="project" value="UniProtKB-UniRule"/>
</dbReference>
<feature type="region of interest" description="Disordered" evidence="8">
    <location>
        <begin position="62"/>
        <end position="85"/>
    </location>
</feature>
<name>A0A845DJX4_9BACT</name>
<evidence type="ECO:0000256" key="7">
    <source>
        <dbReference type="HAMAP-Rule" id="MF_01337"/>
    </source>
</evidence>
<reference evidence="9 10" key="1">
    <citation type="submission" date="2019-09" db="EMBL/GenBank/DDBJ databases">
        <title>Characterisation of the sponge microbiome using genome-centric metagenomics.</title>
        <authorList>
            <person name="Engelberts J.P."/>
            <person name="Robbins S.J."/>
            <person name="De Goeij J.M."/>
            <person name="Aranda M."/>
            <person name="Bell S.C."/>
            <person name="Webster N.S."/>
        </authorList>
    </citation>
    <scope>NUCLEOTIDE SEQUENCE [LARGE SCALE GENOMIC DNA]</scope>
    <source>
        <strain evidence="9">SB0662_bin_43</strain>
    </source>
</reference>
<organism evidence="9 10">
    <name type="scientific">Candidatus Spechtbacteria bacterium SB0662_bin_43</name>
    <dbReference type="NCBI Taxonomy" id="2604897"/>
    <lineage>
        <taxon>Bacteria</taxon>
        <taxon>Candidatus Spechtiibacteriota</taxon>
    </lineage>
</organism>
<sequence length="129" mass="14492">MKKTATQKSQRITRHKRIRKKVVGTTQRPRLFVFKSNKHIYAGIADDVAGKVLFSLSDVQKKSTTKAKTTKTKKKQETKTDQAKGVGERVAKTAMEKGIKKVVFDRGGYRYHGRIKALAEGARLSGLIF</sequence>
<dbReference type="InterPro" id="IPR057268">
    <property type="entry name" value="Ribosomal_L18"/>
</dbReference>
<keyword evidence="2 7" id="KW-0699">rRNA-binding</keyword>
<evidence type="ECO:0000256" key="6">
    <source>
        <dbReference type="ARBA" id="ARBA00035197"/>
    </source>
</evidence>
<evidence type="ECO:0000256" key="8">
    <source>
        <dbReference type="SAM" id="MobiDB-lite"/>
    </source>
</evidence>
<dbReference type="NCBIfam" id="TIGR00060">
    <property type="entry name" value="L18_bact"/>
    <property type="match status" value="1"/>
</dbReference>
<comment type="subunit">
    <text evidence="7">Part of the 50S ribosomal subunit; part of the 5S rRNA/L5/L18/L25 subcomplex. Contacts the 5S and 23S rRNAs.</text>
</comment>
<evidence type="ECO:0000256" key="3">
    <source>
        <dbReference type="ARBA" id="ARBA00022884"/>
    </source>
</evidence>
<dbReference type="AlphaFoldDB" id="A0A845DJX4"/>
<dbReference type="PANTHER" id="PTHR12899:SF3">
    <property type="entry name" value="LARGE RIBOSOMAL SUBUNIT PROTEIN UL18M"/>
    <property type="match status" value="1"/>
</dbReference>
<evidence type="ECO:0000256" key="1">
    <source>
        <dbReference type="ARBA" id="ARBA00007116"/>
    </source>
</evidence>
<dbReference type="EMBL" id="VXOY01000027">
    <property type="protein sequence ID" value="MYE38486.1"/>
    <property type="molecule type" value="Genomic_DNA"/>
</dbReference>
<keyword evidence="5 7" id="KW-0687">Ribonucleoprotein</keyword>
<dbReference type="InterPro" id="IPR004389">
    <property type="entry name" value="Ribosomal_uL18_bac-type"/>
</dbReference>
<feature type="compositionally biased region" description="Basic residues" evidence="8">
    <location>
        <begin position="63"/>
        <end position="74"/>
    </location>
</feature>
<evidence type="ECO:0000256" key="2">
    <source>
        <dbReference type="ARBA" id="ARBA00022730"/>
    </source>
</evidence>
<dbReference type="GO" id="GO:0003735">
    <property type="term" value="F:structural constituent of ribosome"/>
    <property type="evidence" value="ECO:0007669"/>
    <property type="project" value="InterPro"/>
</dbReference>
<comment type="similarity">
    <text evidence="1 7">Belongs to the universal ribosomal protein uL18 family.</text>
</comment>
<evidence type="ECO:0000313" key="9">
    <source>
        <dbReference type="EMBL" id="MYE38486.1"/>
    </source>
</evidence>
<proteinExistence type="inferred from homology"/>
<dbReference type="Proteomes" id="UP000449092">
    <property type="component" value="Unassembled WGS sequence"/>
</dbReference>
<accession>A0A845DJX4</accession>
<feature type="compositionally biased region" description="Basic and acidic residues" evidence="8">
    <location>
        <begin position="75"/>
        <end position="85"/>
    </location>
</feature>
<dbReference type="PANTHER" id="PTHR12899">
    <property type="entry name" value="39S RIBOSOMAL PROTEIN L18, MITOCHONDRIAL"/>
    <property type="match status" value="1"/>
</dbReference>
<gene>
    <name evidence="7" type="primary">rplR</name>
    <name evidence="9" type="ORF">F4X82_03150</name>
</gene>
<dbReference type="InterPro" id="IPR005484">
    <property type="entry name" value="Ribosomal_uL18_bac/plant/anim"/>
</dbReference>
<dbReference type="Pfam" id="PF00861">
    <property type="entry name" value="Ribosomal_L18p"/>
    <property type="match status" value="1"/>
</dbReference>
<keyword evidence="3 7" id="KW-0694">RNA-binding</keyword>
<dbReference type="Gene3D" id="3.30.420.100">
    <property type="match status" value="1"/>
</dbReference>
<protein>
    <recommendedName>
        <fullName evidence="6 7">Large ribosomal subunit protein uL18</fullName>
    </recommendedName>
</protein>
<dbReference type="GO" id="GO:0008097">
    <property type="term" value="F:5S rRNA binding"/>
    <property type="evidence" value="ECO:0007669"/>
    <property type="project" value="TreeGrafter"/>
</dbReference>